<comment type="caution">
    <text evidence="2">The sequence shown here is derived from an EMBL/GenBank/DDBJ whole genome shotgun (WGS) entry which is preliminary data.</text>
</comment>
<feature type="signal peptide" evidence="1">
    <location>
        <begin position="1"/>
        <end position="20"/>
    </location>
</feature>
<evidence type="ECO:0000313" key="3">
    <source>
        <dbReference type="Proteomes" id="UP001280581"/>
    </source>
</evidence>
<reference evidence="2 3" key="1">
    <citation type="submission" date="2021-02" db="EMBL/GenBank/DDBJ databases">
        <title>Genome assembly of Pseudopithomyces chartarum.</title>
        <authorList>
            <person name="Jauregui R."/>
            <person name="Singh J."/>
            <person name="Voisey C."/>
        </authorList>
    </citation>
    <scope>NUCLEOTIDE SEQUENCE [LARGE SCALE GENOMIC DNA]</scope>
    <source>
        <strain evidence="2 3">AGR01</strain>
    </source>
</reference>
<feature type="chain" id="PRO_5042832812" description="Secreted protein" evidence="1">
    <location>
        <begin position="21"/>
        <end position="212"/>
    </location>
</feature>
<evidence type="ECO:0000313" key="2">
    <source>
        <dbReference type="EMBL" id="KAK3214348.1"/>
    </source>
</evidence>
<protein>
    <recommendedName>
        <fullName evidence="4">Secreted protein</fullName>
    </recommendedName>
</protein>
<proteinExistence type="predicted"/>
<evidence type="ECO:0000256" key="1">
    <source>
        <dbReference type="SAM" id="SignalP"/>
    </source>
</evidence>
<keyword evidence="1" id="KW-0732">Signal</keyword>
<dbReference type="AlphaFoldDB" id="A0AAN6M244"/>
<dbReference type="EMBL" id="WVTA01000004">
    <property type="protein sequence ID" value="KAK3214348.1"/>
    <property type="molecule type" value="Genomic_DNA"/>
</dbReference>
<accession>A0AAN6M244</accession>
<dbReference type="Proteomes" id="UP001280581">
    <property type="component" value="Unassembled WGS sequence"/>
</dbReference>
<name>A0AAN6M244_9PLEO</name>
<gene>
    <name evidence="2" type="ORF">GRF29_28g2842243</name>
</gene>
<organism evidence="2 3">
    <name type="scientific">Pseudopithomyces chartarum</name>
    <dbReference type="NCBI Taxonomy" id="1892770"/>
    <lineage>
        <taxon>Eukaryota</taxon>
        <taxon>Fungi</taxon>
        <taxon>Dikarya</taxon>
        <taxon>Ascomycota</taxon>
        <taxon>Pezizomycotina</taxon>
        <taxon>Dothideomycetes</taxon>
        <taxon>Pleosporomycetidae</taxon>
        <taxon>Pleosporales</taxon>
        <taxon>Massarineae</taxon>
        <taxon>Didymosphaeriaceae</taxon>
        <taxon>Pseudopithomyces</taxon>
    </lineage>
</organism>
<evidence type="ECO:0008006" key="4">
    <source>
        <dbReference type="Google" id="ProtNLM"/>
    </source>
</evidence>
<sequence>MKSFVYALIVAVAFVHMTMANFDIYRMQGHQDGNQGSNTQQPDGWQVYSEHHKDCHEVNAWQWWWPRFDVSGSRLGVVCQTAKHKKGCNIGEWPWPDIKRLEMHFCKDPYYHFTIYKDKGRQEGETWYWTLYDTRNHKKGECFAYGGLGYDCWYNGVFGWLGKRHIWGSRKFRCITDYRPEDFLKCHKMPEKVGGVSESDFWVNGTGVVYTF</sequence>
<keyword evidence="3" id="KW-1185">Reference proteome</keyword>